<feature type="region of interest" description="Disordered" evidence="4">
    <location>
        <begin position="74"/>
        <end position="98"/>
    </location>
</feature>
<dbReference type="Gene3D" id="1.10.10.10">
    <property type="entry name" value="Winged helix-like DNA-binding domain superfamily/Winged helix DNA-binding domain"/>
    <property type="match status" value="1"/>
</dbReference>
<dbReference type="EMBL" id="BMVN01000023">
    <property type="protein sequence ID" value="GHA45692.1"/>
    <property type="molecule type" value="Genomic_DNA"/>
</dbReference>
<evidence type="ECO:0000256" key="1">
    <source>
        <dbReference type="ARBA" id="ARBA00023015"/>
    </source>
</evidence>
<evidence type="ECO:0000313" key="7">
    <source>
        <dbReference type="Proteomes" id="UP000653644"/>
    </source>
</evidence>
<dbReference type="SMART" id="SM00345">
    <property type="entry name" value="HTH_GNTR"/>
    <property type="match status" value="1"/>
</dbReference>
<keyword evidence="1" id="KW-0805">Transcription regulation</keyword>
<dbReference type="SUPFAM" id="SSF46785">
    <property type="entry name" value="Winged helix' DNA-binding domain"/>
    <property type="match status" value="1"/>
</dbReference>
<keyword evidence="2" id="KW-0238">DNA-binding</keyword>
<dbReference type="PROSITE" id="PS50949">
    <property type="entry name" value="HTH_GNTR"/>
    <property type="match status" value="1"/>
</dbReference>
<reference evidence="7" key="1">
    <citation type="journal article" date="2019" name="Int. J. Syst. Evol. Microbiol.">
        <title>The Global Catalogue of Microorganisms (GCM) 10K type strain sequencing project: providing services to taxonomists for standard genome sequencing and annotation.</title>
        <authorList>
            <consortium name="The Broad Institute Genomics Platform"/>
            <consortium name="The Broad Institute Genome Sequencing Center for Infectious Disease"/>
            <person name="Wu L."/>
            <person name="Ma J."/>
        </authorList>
    </citation>
    <scope>NUCLEOTIDE SEQUENCE [LARGE SCALE GENOMIC DNA]</scope>
    <source>
        <strain evidence="7">JCM 4733</strain>
    </source>
</reference>
<accession>A0ABQ3CW62</accession>
<evidence type="ECO:0000259" key="5">
    <source>
        <dbReference type="PROSITE" id="PS50949"/>
    </source>
</evidence>
<evidence type="ECO:0000313" key="6">
    <source>
        <dbReference type="EMBL" id="GHA45692.1"/>
    </source>
</evidence>
<dbReference type="RefSeq" id="WP_085570369.1">
    <property type="nucleotide sequence ID" value="NZ_BMVN01000023.1"/>
</dbReference>
<dbReference type="Proteomes" id="UP000653644">
    <property type="component" value="Unassembled WGS sequence"/>
</dbReference>
<evidence type="ECO:0000256" key="2">
    <source>
        <dbReference type="ARBA" id="ARBA00023125"/>
    </source>
</evidence>
<evidence type="ECO:0000256" key="4">
    <source>
        <dbReference type="SAM" id="MobiDB-lite"/>
    </source>
</evidence>
<keyword evidence="7" id="KW-1185">Reference proteome</keyword>
<dbReference type="InterPro" id="IPR036390">
    <property type="entry name" value="WH_DNA-bd_sf"/>
</dbReference>
<gene>
    <name evidence="6" type="ORF">GCM10010345_57780</name>
</gene>
<proteinExistence type="predicted"/>
<dbReference type="PANTHER" id="PTHR44846">
    <property type="entry name" value="MANNOSYL-D-GLYCERATE TRANSPORT/METABOLISM SYSTEM REPRESSOR MNGR-RELATED"/>
    <property type="match status" value="1"/>
</dbReference>
<organism evidence="6 7">
    <name type="scientific">Streptomyces canarius</name>
    <dbReference type="NCBI Taxonomy" id="285453"/>
    <lineage>
        <taxon>Bacteria</taxon>
        <taxon>Bacillati</taxon>
        <taxon>Actinomycetota</taxon>
        <taxon>Actinomycetes</taxon>
        <taxon>Kitasatosporales</taxon>
        <taxon>Streptomycetaceae</taxon>
        <taxon>Streptomyces</taxon>
    </lineage>
</organism>
<dbReference type="InterPro" id="IPR036388">
    <property type="entry name" value="WH-like_DNA-bd_sf"/>
</dbReference>
<comment type="caution">
    <text evidence="6">The sequence shown here is derived from an EMBL/GenBank/DDBJ whole genome shotgun (WGS) entry which is preliminary data.</text>
</comment>
<dbReference type="PANTHER" id="PTHR44846:SF17">
    <property type="entry name" value="GNTR-FAMILY TRANSCRIPTIONAL REGULATOR"/>
    <property type="match status" value="1"/>
</dbReference>
<dbReference type="CDD" id="cd07377">
    <property type="entry name" value="WHTH_GntR"/>
    <property type="match status" value="1"/>
</dbReference>
<name>A0ABQ3CW62_9ACTN</name>
<evidence type="ECO:0000256" key="3">
    <source>
        <dbReference type="ARBA" id="ARBA00023163"/>
    </source>
</evidence>
<sequence>MKLPKDSDTPPYRLVAEELRRQIRSGRLKPGERVPSSRDLEATYEIANMTARSALRMLRDEGLIHTMPGRGNFVADPLPSEADLKAGAPEAANGGRMPTPEYVELSERLDAINARLDSLLQVFQQLGGVTDAKKAPKK</sequence>
<keyword evidence="3" id="KW-0804">Transcription</keyword>
<protein>
    <recommendedName>
        <fullName evidence="5">HTH gntR-type domain-containing protein</fullName>
    </recommendedName>
</protein>
<dbReference type="InterPro" id="IPR050679">
    <property type="entry name" value="Bact_HTH_transcr_reg"/>
</dbReference>
<feature type="domain" description="HTH gntR-type" evidence="5">
    <location>
        <begin position="9"/>
        <end position="77"/>
    </location>
</feature>
<dbReference type="InterPro" id="IPR000524">
    <property type="entry name" value="Tscrpt_reg_HTH_GntR"/>
</dbReference>
<dbReference type="Pfam" id="PF00392">
    <property type="entry name" value="GntR"/>
    <property type="match status" value="1"/>
</dbReference>